<dbReference type="GO" id="GO:0005657">
    <property type="term" value="C:replication fork"/>
    <property type="evidence" value="ECO:0000318"/>
    <property type="project" value="GO_Central"/>
</dbReference>
<dbReference type="SUPFAM" id="SSF52540">
    <property type="entry name" value="P-loop containing nucleoside triphosphate hydrolases"/>
    <property type="match status" value="1"/>
</dbReference>
<accession>B3RU80</accession>
<dbReference type="OMA" id="THRIFFS"/>
<dbReference type="InterPro" id="IPR027417">
    <property type="entry name" value="P-loop_NTPase"/>
</dbReference>
<dbReference type="InParanoid" id="B3RU80"/>
<dbReference type="CDD" id="cd19490">
    <property type="entry name" value="XRCC2"/>
    <property type="match status" value="1"/>
</dbReference>
<evidence type="ECO:0000259" key="1">
    <source>
        <dbReference type="PROSITE" id="PS50162"/>
    </source>
</evidence>
<dbReference type="PANTHER" id="PTHR46644:SF2">
    <property type="entry name" value="DNA REPAIR PROTEIN XRCC2"/>
    <property type="match status" value="1"/>
</dbReference>
<dbReference type="Gene3D" id="3.40.50.300">
    <property type="entry name" value="P-loop containing nucleotide triphosphate hydrolases"/>
    <property type="match status" value="1"/>
</dbReference>
<feature type="domain" description="RecA family profile 1" evidence="1">
    <location>
        <begin position="12"/>
        <end position="204"/>
    </location>
</feature>
<protein>
    <recommendedName>
        <fullName evidence="1">RecA family profile 1 domain-containing protein</fullName>
    </recommendedName>
</protein>
<dbReference type="GO" id="GO:0042148">
    <property type="term" value="P:DNA strand invasion"/>
    <property type="evidence" value="ECO:0000318"/>
    <property type="project" value="GO_Central"/>
</dbReference>
<dbReference type="KEGG" id="tad:TRIADDRAFT_55187"/>
<dbReference type="InterPro" id="IPR020588">
    <property type="entry name" value="RecA_ATP-bd"/>
</dbReference>
<evidence type="ECO:0000313" key="2">
    <source>
        <dbReference type="EMBL" id="EDV25760.1"/>
    </source>
</evidence>
<reference evidence="2 3" key="1">
    <citation type="journal article" date="2008" name="Nature">
        <title>The Trichoplax genome and the nature of placozoans.</title>
        <authorList>
            <person name="Srivastava M."/>
            <person name="Begovic E."/>
            <person name="Chapman J."/>
            <person name="Putnam N.H."/>
            <person name="Hellsten U."/>
            <person name="Kawashima T."/>
            <person name="Kuo A."/>
            <person name="Mitros T."/>
            <person name="Salamov A."/>
            <person name="Carpenter M.L."/>
            <person name="Signorovitch A.Y."/>
            <person name="Moreno M.A."/>
            <person name="Kamm K."/>
            <person name="Grimwood J."/>
            <person name="Schmutz J."/>
            <person name="Shapiro H."/>
            <person name="Grigoriev I.V."/>
            <person name="Buss L.W."/>
            <person name="Schierwater B."/>
            <person name="Dellaporta S.L."/>
            <person name="Rokhsar D.S."/>
        </authorList>
    </citation>
    <scope>NUCLEOTIDE SEQUENCE [LARGE SCALE GENOMIC DNA]</scope>
    <source>
        <strain evidence="2 3">Grell-BS-1999</strain>
    </source>
</reference>
<dbReference type="GeneID" id="6753006"/>
<dbReference type="GO" id="GO:0005813">
    <property type="term" value="C:centrosome"/>
    <property type="evidence" value="ECO:0000318"/>
    <property type="project" value="GO_Central"/>
</dbReference>
<dbReference type="STRING" id="10228.B3RU80"/>
<dbReference type="OrthoDB" id="420422at2759"/>
<dbReference type="GO" id="GO:0003677">
    <property type="term" value="F:DNA binding"/>
    <property type="evidence" value="ECO:0007669"/>
    <property type="project" value="InterPro"/>
</dbReference>
<dbReference type="PANTHER" id="PTHR46644">
    <property type="entry name" value="DNA REPAIR PROTEIN XRCC2"/>
    <property type="match status" value="1"/>
</dbReference>
<evidence type="ECO:0000313" key="3">
    <source>
        <dbReference type="Proteomes" id="UP000009022"/>
    </source>
</evidence>
<dbReference type="Proteomes" id="UP000009022">
    <property type="component" value="Unassembled WGS sequence"/>
</dbReference>
<dbReference type="GO" id="GO:0000724">
    <property type="term" value="P:double-strand break repair via homologous recombination"/>
    <property type="evidence" value="ECO:0000318"/>
    <property type="project" value="GO_Central"/>
</dbReference>
<dbReference type="InterPro" id="IPR030547">
    <property type="entry name" value="XRCC2"/>
</dbReference>
<dbReference type="GO" id="GO:0033063">
    <property type="term" value="C:Rad51B-Rad51C-Rad51D-XRCC2 complex"/>
    <property type="evidence" value="ECO:0000318"/>
    <property type="project" value="GO_Central"/>
</dbReference>
<dbReference type="Pfam" id="PF13481">
    <property type="entry name" value="AAA_25"/>
    <property type="match status" value="1"/>
</dbReference>
<dbReference type="EMBL" id="DS985244">
    <property type="protein sequence ID" value="EDV25760.1"/>
    <property type="molecule type" value="Genomic_DNA"/>
</dbReference>
<proteinExistence type="predicted"/>
<gene>
    <name evidence="2" type="ORF">TRIADDRAFT_55187</name>
</gene>
<dbReference type="HOGENOM" id="CLU_059815_1_0_1"/>
<dbReference type="eggNOG" id="KOG2859">
    <property type="taxonomic scope" value="Eukaryota"/>
</dbReference>
<keyword evidence="3" id="KW-1185">Reference proteome</keyword>
<sequence>MASESAAKLFARLGSRQTVIGMEDRLFSKLQFNGLTCGDVVEFYGSEGCGKTEMLLHLMIKCIMPDNFRGIAMNGRSMSVVYIDCDYHFNLLRLMSILEQRYCKACQGSNATMVKHSEEFIRKCLERFYIIRCDTIHQLITSLHLLEYSISSNPDIGIMLIDGIGSFYWQDKFSSSSGVDQLCKIVKYLCDEHNLIVLATKSAIRKQFENSRLANKSRLRNDIASNYNSTHSKHMEYMPNVWRKLVKYRYILSKLDSELSGANSYSATYSVVLEHPSSIESAERFIVSEEGVVFI</sequence>
<dbReference type="AlphaFoldDB" id="B3RU80"/>
<organism evidence="2 3">
    <name type="scientific">Trichoplax adhaerens</name>
    <name type="common">Trichoplax reptans</name>
    <dbReference type="NCBI Taxonomy" id="10228"/>
    <lineage>
        <taxon>Eukaryota</taxon>
        <taxon>Metazoa</taxon>
        <taxon>Placozoa</taxon>
        <taxon>Uniplacotomia</taxon>
        <taxon>Trichoplacea</taxon>
        <taxon>Trichoplacidae</taxon>
        <taxon>Trichoplax</taxon>
    </lineage>
</organism>
<dbReference type="PhylomeDB" id="B3RU80"/>
<dbReference type="RefSeq" id="XP_002111793.1">
    <property type="nucleotide sequence ID" value="XM_002111757.1"/>
</dbReference>
<dbReference type="GO" id="GO:0005524">
    <property type="term" value="F:ATP binding"/>
    <property type="evidence" value="ECO:0007669"/>
    <property type="project" value="InterPro"/>
</dbReference>
<dbReference type="FunCoup" id="B3RU80">
    <property type="interactions" value="579"/>
</dbReference>
<dbReference type="CTD" id="6753006"/>
<dbReference type="PROSITE" id="PS50162">
    <property type="entry name" value="RECA_2"/>
    <property type="match status" value="1"/>
</dbReference>
<dbReference type="GO" id="GO:0140664">
    <property type="term" value="F:ATP-dependent DNA damage sensor activity"/>
    <property type="evidence" value="ECO:0007669"/>
    <property type="project" value="InterPro"/>
</dbReference>
<name>B3RU80_TRIAD</name>